<dbReference type="GO" id="GO:0046872">
    <property type="term" value="F:metal ion binding"/>
    <property type="evidence" value="ECO:0007669"/>
    <property type="project" value="UniProtKB-KW"/>
</dbReference>
<feature type="transmembrane region" description="Helical" evidence="10">
    <location>
        <begin position="168"/>
        <end position="188"/>
    </location>
</feature>
<keyword evidence="3" id="KW-0813">Transport</keyword>
<keyword evidence="6" id="KW-0460">Magnesium</keyword>
<feature type="domain" description="P-type ATPase C-terminal" evidence="11">
    <location>
        <begin position="33"/>
        <end position="107"/>
    </location>
</feature>
<dbReference type="SUPFAM" id="SSF56784">
    <property type="entry name" value="HAD-like"/>
    <property type="match status" value="1"/>
</dbReference>
<evidence type="ECO:0000256" key="6">
    <source>
        <dbReference type="ARBA" id="ARBA00022842"/>
    </source>
</evidence>
<evidence type="ECO:0000256" key="8">
    <source>
        <dbReference type="ARBA" id="ARBA00023136"/>
    </source>
</evidence>
<protein>
    <submittedName>
        <fullName evidence="12">Unplaced genomic scaffold PAXINscaffold_398, whole genome shotgun sequence</fullName>
    </submittedName>
</protein>
<dbReference type="GO" id="GO:0045332">
    <property type="term" value="P:phospholipid translocation"/>
    <property type="evidence" value="ECO:0007669"/>
    <property type="project" value="TreeGrafter"/>
</dbReference>
<dbReference type="Proteomes" id="UP000053647">
    <property type="component" value="Unassembled WGS sequence"/>
</dbReference>
<dbReference type="Pfam" id="PF16212">
    <property type="entry name" value="PhoLip_ATPase_C"/>
    <property type="match status" value="2"/>
</dbReference>
<dbReference type="InterPro" id="IPR036412">
    <property type="entry name" value="HAD-like_sf"/>
</dbReference>
<dbReference type="GO" id="GO:0140326">
    <property type="term" value="F:ATPase-coupled intramembrane lipid transporter activity"/>
    <property type="evidence" value="ECO:0007669"/>
    <property type="project" value="TreeGrafter"/>
</dbReference>
<dbReference type="InterPro" id="IPR032630">
    <property type="entry name" value="P_typ_ATPase_c"/>
</dbReference>
<dbReference type="InterPro" id="IPR001757">
    <property type="entry name" value="P_typ_ATPase"/>
</dbReference>
<proteinExistence type="predicted"/>
<keyword evidence="7 10" id="KW-1133">Transmembrane helix</keyword>
<dbReference type="EMBL" id="KN819720">
    <property type="protein sequence ID" value="KIJ08019.1"/>
    <property type="molecule type" value="Genomic_DNA"/>
</dbReference>
<dbReference type="InterPro" id="IPR023298">
    <property type="entry name" value="ATPase_P-typ_TM_dom_sf"/>
</dbReference>
<feature type="transmembrane region" description="Helical" evidence="10">
    <location>
        <begin position="143"/>
        <end position="161"/>
    </location>
</feature>
<keyword evidence="8 10" id="KW-0472">Membrane</keyword>
<feature type="compositionally biased region" description="Low complexity" evidence="9">
    <location>
        <begin position="360"/>
        <end position="371"/>
    </location>
</feature>
<dbReference type="GO" id="GO:0016887">
    <property type="term" value="F:ATP hydrolysis activity"/>
    <property type="evidence" value="ECO:0007669"/>
    <property type="project" value="InterPro"/>
</dbReference>
<evidence type="ECO:0000256" key="4">
    <source>
        <dbReference type="ARBA" id="ARBA00022692"/>
    </source>
</evidence>
<organism evidence="12 13">
    <name type="scientific">Paxillus involutus ATCC 200175</name>
    <dbReference type="NCBI Taxonomy" id="664439"/>
    <lineage>
        <taxon>Eukaryota</taxon>
        <taxon>Fungi</taxon>
        <taxon>Dikarya</taxon>
        <taxon>Basidiomycota</taxon>
        <taxon>Agaricomycotina</taxon>
        <taxon>Agaricomycetes</taxon>
        <taxon>Agaricomycetidae</taxon>
        <taxon>Boletales</taxon>
        <taxon>Paxilineae</taxon>
        <taxon>Paxillaceae</taxon>
        <taxon>Paxillus</taxon>
    </lineage>
</organism>
<evidence type="ECO:0000256" key="3">
    <source>
        <dbReference type="ARBA" id="ARBA00022448"/>
    </source>
</evidence>
<feature type="transmembrane region" description="Helical" evidence="10">
    <location>
        <begin position="101"/>
        <end position="123"/>
    </location>
</feature>
<dbReference type="NCBIfam" id="TIGR01494">
    <property type="entry name" value="ATPase_P-type"/>
    <property type="match status" value="1"/>
</dbReference>
<accession>A0A0C9SNJ2</accession>
<keyword evidence="4 10" id="KW-0812">Transmembrane</keyword>
<dbReference type="GO" id="GO:0005524">
    <property type="term" value="F:ATP binding"/>
    <property type="evidence" value="ECO:0007669"/>
    <property type="project" value="InterPro"/>
</dbReference>
<dbReference type="HOGENOM" id="CLU_660734_0_0_1"/>
<sequence length="416" mass="45447">MTLSIGDGANDVAMIQEANVGCGLLGHEGSQAAMSADYAFGQFKFLTKLLLVHGRWSYQRIADMHSNFFYKNVIWPLAIFDATYLYDYSFILLYNLVFTSLPVIVLGDGLYQSAVVFFIPYLVWSLGLATSWNGKGIDSLADFGATVAVTAIFAASAYVGLSTNYWTLITWIVVIGSTLMMVLTASFVDEVEVLFSNVTFWVTVVFSALVALDIVRDMWVLGDLKDRLGITHRKASKNKHNADLETAPMFREPHACPTSELTLAHAYEFTALPAEPEESPARSANKFVARNDTSDALVQLGSSDPTFQQVAERSGASPPSPPSPHPSYYSMSDIPIPSPVPPSLYRYPNGEITDKPPSRPASRTSRSVTPSSAPPLPELSFSPASSSNLSNCKFGTSLRILGRGHRAMGNIYRQIL</sequence>
<dbReference type="GO" id="GO:0005886">
    <property type="term" value="C:plasma membrane"/>
    <property type="evidence" value="ECO:0007669"/>
    <property type="project" value="TreeGrafter"/>
</dbReference>
<dbReference type="PANTHER" id="PTHR24092:SF180">
    <property type="entry name" value="PHOSPHOLIPID-TRANSPORTING ATPASE DNF1-RELATED"/>
    <property type="match status" value="1"/>
</dbReference>
<dbReference type="InterPro" id="IPR023214">
    <property type="entry name" value="HAD_sf"/>
</dbReference>
<dbReference type="SUPFAM" id="SSF81665">
    <property type="entry name" value="Calcium ATPase, transmembrane domain M"/>
    <property type="match status" value="1"/>
</dbReference>
<evidence type="ECO:0000256" key="7">
    <source>
        <dbReference type="ARBA" id="ARBA00022989"/>
    </source>
</evidence>
<evidence type="ECO:0000313" key="12">
    <source>
        <dbReference type="EMBL" id="KIJ08019.1"/>
    </source>
</evidence>
<name>A0A0C9SNJ2_PAXIN</name>
<feature type="transmembrane region" description="Helical" evidence="10">
    <location>
        <begin position="194"/>
        <end position="215"/>
    </location>
</feature>
<reference evidence="12 13" key="1">
    <citation type="submission" date="2014-06" db="EMBL/GenBank/DDBJ databases">
        <authorList>
            <consortium name="DOE Joint Genome Institute"/>
            <person name="Kuo A."/>
            <person name="Kohler A."/>
            <person name="Nagy L.G."/>
            <person name="Floudas D."/>
            <person name="Copeland A."/>
            <person name="Barry K.W."/>
            <person name="Cichocki N."/>
            <person name="Veneault-Fourrey C."/>
            <person name="LaButti K."/>
            <person name="Lindquist E.A."/>
            <person name="Lipzen A."/>
            <person name="Lundell T."/>
            <person name="Morin E."/>
            <person name="Murat C."/>
            <person name="Sun H."/>
            <person name="Tunlid A."/>
            <person name="Henrissat B."/>
            <person name="Grigoriev I.V."/>
            <person name="Hibbett D.S."/>
            <person name="Martin F."/>
            <person name="Nordberg H.P."/>
            <person name="Cantor M.N."/>
            <person name="Hua S.X."/>
        </authorList>
    </citation>
    <scope>NUCLEOTIDE SEQUENCE [LARGE SCALE GENOMIC DNA]</scope>
    <source>
        <strain evidence="12 13">ATCC 200175</strain>
    </source>
</reference>
<evidence type="ECO:0000256" key="9">
    <source>
        <dbReference type="SAM" id="MobiDB-lite"/>
    </source>
</evidence>
<dbReference type="OrthoDB" id="2655607at2759"/>
<comment type="subcellular location">
    <subcellularLocation>
        <location evidence="2">Endomembrane system</location>
    </subcellularLocation>
    <subcellularLocation>
        <location evidence="1">Membrane</location>
        <topology evidence="1">Multi-pass membrane protein</topology>
    </subcellularLocation>
</comment>
<dbReference type="Gene3D" id="3.40.50.1000">
    <property type="entry name" value="HAD superfamily/HAD-like"/>
    <property type="match status" value="1"/>
</dbReference>
<gene>
    <name evidence="12" type="ORF">PAXINDRAFT_158245</name>
</gene>
<dbReference type="PANTHER" id="PTHR24092">
    <property type="entry name" value="PROBABLE PHOSPHOLIPID-TRANSPORTING ATPASE"/>
    <property type="match status" value="1"/>
</dbReference>
<feature type="compositionally biased region" description="Low complexity" evidence="9">
    <location>
        <begin position="326"/>
        <end position="335"/>
    </location>
</feature>
<dbReference type="AlphaFoldDB" id="A0A0C9SNJ2"/>
<evidence type="ECO:0000256" key="1">
    <source>
        <dbReference type="ARBA" id="ARBA00004141"/>
    </source>
</evidence>
<evidence type="ECO:0000259" key="11">
    <source>
        <dbReference type="Pfam" id="PF16212"/>
    </source>
</evidence>
<evidence type="ECO:0000256" key="10">
    <source>
        <dbReference type="SAM" id="Phobius"/>
    </source>
</evidence>
<keyword evidence="13" id="KW-1185">Reference proteome</keyword>
<reference evidence="13" key="2">
    <citation type="submission" date="2015-01" db="EMBL/GenBank/DDBJ databases">
        <title>Evolutionary Origins and Diversification of the Mycorrhizal Mutualists.</title>
        <authorList>
            <consortium name="DOE Joint Genome Institute"/>
            <consortium name="Mycorrhizal Genomics Consortium"/>
            <person name="Kohler A."/>
            <person name="Kuo A."/>
            <person name="Nagy L.G."/>
            <person name="Floudas D."/>
            <person name="Copeland A."/>
            <person name="Barry K.W."/>
            <person name="Cichocki N."/>
            <person name="Veneault-Fourrey C."/>
            <person name="LaButti K."/>
            <person name="Lindquist E.A."/>
            <person name="Lipzen A."/>
            <person name="Lundell T."/>
            <person name="Morin E."/>
            <person name="Murat C."/>
            <person name="Riley R."/>
            <person name="Ohm R."/>
            <person name="Sun H."/>
            <person name="Tunlid A."/>
            <person name="Henrissat B."/>
            <person name="Grigoriev I.V."/>
            <person name="Hibbett D.S."/>
            <person name="Martin F."/>
        </authorList>
    </citation>
    <scope>NUCLEOTIDE SEQUENCE [LARGE SCALE GENOMIC DNA]</scope>
    <source>
        <strain evidence="13">ATCC 200175</strain>
    </source>
</reference>
<feature type="domain" description="P-type ATPase C-terminal" evidence="11">
    <location>
        <begin position="108"/>
        <end position="212"/>
    </location>
</feature>
<evidence type="ECO:0000313" key="13">
    <source>
        <dbReference type="Proteomes" id="UP000053647"/>
    </source>
</evidence>
<keyword evidence="5" id="KW-0479">Metal-binding</keyword>
<evidence type="ECO:0000256" key="5">
    <source>
        <dbReference type="ARBA" id="ARBA00022723"/>
    </source>
</evidence>
<evidence type="ECO:0000256" key="2">
    <source>
        <dbReference type="ARBA" id="ARBA00004308"/>
    </source>
</evidence>
<feature type="region of interest" description="Disordered" evidence="9">
    <location>
        <begin position="307"/>
        <end position="386"/>
    </location>
</feature>